<dbReference type="eggNOG" id="ENOG502QSZV">
    <property type="taxonomic scope" value="Eukaryota"/>
</dbReference>
<name>W1PAA7_AMBTC</name>
<accession>W1PAA7</accession>
<sequence length="363" mass="40764">MVRGNGPSGSAVVFAITFVRMINAKGSLIIAKARNEMSSSVQLGRYIASWDSCSSSLCLNSIIAINKRTRLINKTCEAQGGRRGGISIGLLLLLPSNKMNSISAASSPSPSQNSNRNSSMGSDYDFSKYTELHRPEDFNALTSPMDGYFTVCGFGSLLSERSTRATFPEPRNFRMAALRDFRRVYAHVANVFYDRGVAKEDTKEISSLSVEPCPGEYIIITVFEIQKTEAAAFINREPEFRYILVVPEDLDGKPFAHPAVICARYSDEEFFHVRCQGDKDIYFKHFGRLNIFKIWRDDVLPCRVYLRHCVLAARNLNEEAYNNFLDHTFLADRKTTIREYLANAGSGVMEEEPSESVRGRYDG</sequence>
<dbReference type="AlphaFoldDB" id="W1PAA7"/>
<dbReference type="PANTHER" id="PTHR35748:SF1">
    <property type="entry name" value="OS05G0358400 PROTEIN"/>
    <property type="match status" value="1"/>
</dbReference>
<dbReference type="OrthoDB" id="565040at2759"/>
<dbReference type="PANTHER" id="PTHR35748">
    <property type="entry name" value="OS05G0358400 PROTEIN"/>
    <property type="match status" value="1"/>
</dbReference>
<dbReference type="EMBL" id="KI394195">
    <property type="protein sequence ID" value="ERN04619.1"/>
    <property type="molecule type" value="Genomic_DNA"/>
</dbReference>
<gene>
    <name evidence="1" type="ORF">AMTR_s00075p00184090</name>
</gene>
<evidence type="ECO:0000313" key="1">
    <source>
        <dbReference type="EMBL" id="ERN04619.1"/>
    </source>
</evidence>
<proteinExistence type="predicted"/>
<dbReference type="Proteomes" id="UP000017836">
    <property type="component" value="Unassembled WGS sequence"/>
</dbReference>
<protein>
    <submittedName>
        <fullName evidence="1">Uncharacterized protein</fullName>
    </submittedName>
</protein>
<dbReference type="HOGENOM" id="CLU_763662_0_0_1"/>
<dbReference type="Gramene" id="ERN04619">
    <property type="protein sequence ID" value="ERN04619"/>
    <property type="gene ID" value="AMTR_s00075p00184090"/>
</dbReference>
<reference evidence="2" key="1">
    <citation type="journal article" date="2013" name="Science">
        <title>The Amborella genome and the evolution of flowering plants.</title>
        <authorList>
            <consortium name="Amborella Genome Project"/>
        </authorList>
    </citation>
    <scope>NUCLEOTIDE SEQUENCE [LARGE SCALE GENOMIC DNA]</scope>
</reference>
<dbReference type="KEGG" id="atr:18432782"/>
<keyword evidence="2" id="KW-1185">Reference proteome</keyword>
<evidence type="ECO:0000313" key="2">
    <source>
        <dbReference type="Proteomes" id="UP000017836"/>
    </source>
</evidence>
<organism evidence="1 2">
    <name type="scientific">Amborella trichopoda</name>
    <dbReference type="NCBI Taxonomy" id="13333"/>
    <lineage>
        <taxon>Eukaryota</taxon>
        <taxon>Viridiplantae</taxon>
        <taxon>Streptophyta</taxon>
        <taxon>Embryophyta</taxon>
        <taxon>Tracheophyta</taxon>
        <taxon>Spermatophyta</taxon>
        <taxon>Magnoliopsida</taxon>
        <taxon>Amborellales</taxon>
        <taxon>Amborellaceae</taxon>
        <taxon>Amborella</taxon>
    </lineage>
</organism>